<dbReference type="RefSeq" id="WP_344218100.1">
    <property type="nucleotide sequence ID" value="NZ_BAAAOS010000037.1"/>
</dbReference>
<evidence type="ECO:0000313" key="3">
    <source>
        <dbReference type="Proteomes" id="UP001500393"/>
    </source>
</evidence>
<comment type="caution">
    <text evidence="2">The sequence shown here is derived from an EMBL/GenBank/DDBJ whole genome shotgun (WGS) entry which is preliminary data.</text>
</comment>
<proteinExistence type="predicted"/>
<gene>
    <name evidence="2" type="ORF">GCM10009789_50980</name>
</gene>
<organism evidence="2 3">
    <name type="scientific">Kribbella sancticallisti</name>
    <dbReference type="NCBI Taxonomy" id="460087"/>
    <lineage>
        <taxon>Bacteria</taxon>
        <taxon>Bacillati</taxon>
        <taxon>Actinomycetota</taxon>
        <taxon>Actinomycetes</taxon>
        <taxon>Propionibacteriales</taxon>
        <taxon>Kribbellaceae</taxon>
        <taxon>Kribbella</taxon>
    </lineage>
</organism>
<sequence>MHAATAQYPSASTDPAEARRKISRAARRRVHARERRIRRTHRTLRAQLPAAW</sequence>
<reference evidence="2 3" key="1">
    <citation type="journal article" date="2019" name="Int. J. Syst. Evol. Microbiol.">
        <title>The Global Catalogue of Microorganisms (GCM) 10K type strain sequencing project: providing services to taxonomists for standard genome sequencing and annotation.</title>
        <authorList>
            <consortium name="The Broad Institute Genomics Platform"/>
            <consortium name="The Broad Institute Genome Sequencing Center for Infectious Disease"/>
            <person name="Wu L."/>
            <person name="Ma J."/>
        </authorList>
    </citation>
    <scope>NUCLEOTIDE SEQUENCE [LARGE SCALE GENOMIC DNA]</scope>
    <source>
        <strain evidence="2 3">JCM 14969</strain>
    </source>
</reference>
<dbReference type="Proteomes" id="UP001500393">
    <property type="component" value="Unassembled WGS sequence"/>
</dbReference>
<protein>
    <submittedName>
        <fullName evidence="2">Uncharacterized protein</fullName>
    </submittedName>
</protein>
<keyword evidence="3" id="KW-1185">Reference proteome</keyword>
<evidence type="ECO:0000313" key="2">
    <source>
        <dbReference type="EMBL" id="GAA1590922.1"/>
    </source>
</evidence>
<feature type="region of interest" description="Disordered" evidence="1">
    <location>
        <begin position="1"/>
        <end position="33"/>
    </location>
</feature>
<dbReference type="EMBL" id="BAAAOS010000037">
    <property type="protein sequence ID" value="GAA1590922.1"/>
    <property type="molecule type" value="Genomic_DNA"/>
</dbReference>
<name>A0ABN2DYP8_9ACTN</name>
<accession>A0ABN2DYP8</accession>
<evidence type="ECO:0000256" key="1">
    <source>
        <dbReference type="SAM" id="MobiDB-lite"/>
    </source>
</evidence>
<feature type="compositionally biased region" description="Basic residues" evidence="1">
    <location>
        <begin position="21"/>
        <end position="33"/>
    </location>
</feature>